<dbReference type="AlphaFoldDB" id="B9S6K0"/>
<gene>
    <name evidence="1" type="ORF">RCOM_1090370</name>
</gene>
<dbReference type="InParanoid" id="B9S6K0"/>
<dbReference type="Proteomes" id="UP000008311">
    <property type="component" value="Unassembled WGS sequence"/>
</dbReference>
<reference evidence="2" key="1">
    <citation type="journal article" date="2010" name="Nat. Biotechnol.">
        <title>Draft genome sequence of the oilseed species Ricinus communis.</title>
        <authorList>
            <person name="Chan A.P."/>
            <person name="Crabtree J."/>
            <person name="Zhao Q."/>
            <person name="Lorenzi H."/>
            <person name="Orvis J."/>
            <person name="Puiu D."/>
            <person name="Melake-Berhan A."/>
            <person name="Jones K.M."/>
            <person name="Redman J."/>
            <person name="Chen G."/>
            <person name="Cahoon E.B."/>
            <person name="Gedil M."/>
            <person name="Stanke M."/>
            <person name="Haas B.J."/>
            <person name="Wortman J.R."/>
            <person name="Fraser-Liggett C.M."/>
            <person name="Ravel J."/>
            <person name="Rabinowicz P.D."/>
        </authorList>
    </citation>
    <scope>NUCLEOTIDE SEQUENCE [LARGE SCALE GENOMIC DNA]</scope>
    <source>
        <strain evidence="2">cv. Hale</strain>
    </source>
</reference>
<evidence type="ECO:0000313" key="2">
    <source>
        <dbReference type="Proteomes" id="UP000008311"/>
    </source>
</evidence>
<name>B9S6K0_RICCO</name>
<proteinExistence type="predicted"/>
<sequence>MHDVCYYCEVIDHSTRFHKLKQQEEAMQPSVIGRPVVPWLNYKGGFYHSSLGQAARSPRSAILPKELS</sequence>
<organism evidence="1 2">
    <name type="scientific">Ricinus communis</name>
    <name type="common">Castor bean</name>
    <dbReference type="NCBI Taxonomy" id="3988"/>
    <lineage>
        <taxon>Eukaryota</taxon>
        <taxon>Viridiplantae</taxon>
        <taxon>Streptophyta</taxon>
        <taxon>Embryophyta</taxon>
        <taxon>Tracheophyta</taxon>
        <taxon>Spermatophyta</taxon>
        <taxon>Magnoliopsida</taxon>
        <taxon>eudicotyledons</taxon>
        <taxon>Gunneridae</taxon>
        <taxon>Pentapetalae</taxon>
        <taxon>rosids</taxon>
        <taxon>fabids</taxon>
        <taxon>Malpighiales</taxon>
        <taxon>Euphorbiaceae</taxon>
        <taxon>Acalyphoideae</taxon>
        <taxon>Acalypheae</taxon>
        <taxon>Ricinus</taxon>
    </lineage>
</organism>
<protein>
    <submittedName>
        <fullName evidence="1">Uncharacterized protein</fullName>
    </submittedName>
</protein>
<accession>B9S6K0</accession>
<dbReference type="EMBL" id="EQ973880">
    <property type="protein sequence ID" value="EEF40768.1"/>
    <property type="molecule type" value="Genomic_DNA"/>
</dbReference>
<evidence type="ECO:0000313" key="1">
    <source>
        <dbReference type="EMBL" id="EEF40768.1"/>
    </source>
</evidence>
<keyword evidence="2" id="KW-1185">Reference proteome</keyword>